<gene>
    <name evidence="9" type="ORF">C1SCF055_LOCUS17562</name>
</gene>
<dbReference type="GO" id="GO:0007019">
    <property type="term" value="P:microtubule depolymerization"/>
    <property type="evidence" value="ECO:0007669"/>
    <property type="project" value="TreeGrafter"/>
</dbReference>
<dbReference type="EMBL" id="CAMXCT020001491">
    <property type="protein sequence ID" value="CAL1143960.1"/>
    <property type="molecule type" value="Genomic_DNA"/>
</dbReference>
<keyword evidence="6" id="KW-0067">ATP-binding</keyword>
<dbReference type="OrthoDB" id="3176171at2759"/>
<dbReference type="InterPro" id="IPR027640">
    <property type="entry name" value="Kinesin-like_fam"/>
</dbReference>
<evidence type="ECO:0000313" key="11">
    <source>
        <dbReference type="EMBL" id="CAL4777897.1"/>
    </source>
</evidence>
<dbReference type="GO" id="GO:0005874">
    <property type="term" value="C:microtubule"/>
    <property type="evidence" value="ECO:0007669"/>
    <property type="project" value="UniProtKB-KW"/>
</dbReference>
<evidence type="ECO:0000256" key="2">
    <source>
        <dbReference type="ARBA" id="ARBA00022490"/>
    </source>
</evidence>
<dbReference type="EMBL" id="CAMXCT010001491">
    <property type="protein sequence ID" value="CAI3990585.1"/>
    <property type="molecule type" value="Genomic_DNA"/>
</dbReference>
<feature type="coiled-coil region" evidence="7">
    <location>
        <begin position="250"/>
        <end position="433"/>
    </location>
</feature>
<accession>A0A9P1CFD5</accession>
<reference evidence="9" key="1">
    <citation type="submission" date="2022-10" db="EMBL/GenBank/DDBJ databases">
        <authorList>
            <person name="Chen Y."/>
            <person name="Dougan E. K."/>
            <person name="Chan C."/>
            <person name="Rhodes N."/>
            <person name="Thang M."/>
        </authorList>
    </citation>
    <scope>NUCLEOTIDE SEQUENCE</scope>
</reference>
<comment type="similarity">
    <text evidence="6">Belongs to the TRAFAC class myosin-kinesin ATPase superfamily. Kinesin family.</text>
</comment>
<evidence type="ECO:0000313" key="12">
    <source>
        <dbReference type="Proteomes" id="UP001152797"/>
    </source>
</evidence>
<dbReference type="GO" id="GO:0016491">
    <property type="term" value="F:oxidoreductase activity"/>
    <property type="evidence" value="ECO:0007669"/>
    <property type="project" value="InterPro"/>
</dbReference>
<keyword evidence="3" id="KW-0493">Microtubule</keyword>
<dbReference type="Pfam" id="PF00248">
    <property type="entry name" value="Aldo_ket_red"/>
    <property type="match status" value="1"/>
</dbReference>
<evidence type="ECO:0000256" key="1">
    <source>
        <dbReference type="ARBA" id="ARBA00004245"/>
    </source>
</evidence>
<dbReference type="GO" id="GO:0005524">
    <property type="term" value="F:ATP binding"/>
    <property type="evidence" value="ECO:0007669"/>
    <property type="project" value="UniProtKB-UniRule"/>
</dbReference>
<reference evidence="10" key="2">
    <citation type="submission" date="2024-04" db="EMBL/GenBank/DDBJ databases">
        <authorList>
            <person name="Chen Y."/>
            <person name="Shah S."/>
            <person name="Dougan E. K."/>
            <person name="Thang M."/>
            <person name="Chan C."/>
        </authorList>
    </citation>
    <scope>NUCLEOTIDE SEQUENCE [LARGE SCALE GENOMIC DNA]</scope>
</reference>
<dbReference type="Pfam" id="PF00225">
    <property type="entry name" value="Kinesin"/>
    <property type="match status" value="1"/>
</dbReference>
<dbReference type="InterPro" id="IPR036812">
    <property type="entry name" value="NAD(P)_OxRdtase_dom_sf"/>
</dbReference>
<dbReference type="InterPro" id="IPR018170">
    <property type="entry name" value="Aldo/ket_reductase_CS"/>
</dbReference>
<dbReference type="SUPFAM" id="SSF52540">
    <property type="entry name" value="P-loop containing nucleoside triphosphate hydrolases"/>
    <property type="match status" value="1"/>
</dbReference>
<dbReference type="PRINTS" id="PR00380">
    <property type="entry name" value="KINESINHEAVY"/>
</dbReference>
<proteinExistence type="inferred from homology"/>
<evidence type="ECO:0000256" key="4">
    <source>
        <dbReference type="ARBA" id="ARBA00023175"/>
    </source>
</evidence>
<dbReference type="PROSITE" id="PS00062">
    <property type="entry name" value="ALDOKETO_REDUCTASE_2"/>
    <property type="match status" value="1"/>
</dbReference>
<dbReference type="PANTHER" id="PTHR47971:SF8">
    <property type="entry name" value="KINESIN-LIKE PROTEIN"/>
    <property type="match status" value="1"/>
</dbReference>
<dbReference type="InterPro" id="IPR027417">
    <property type="entry name" value="P-loop_NTPase"/>
</dbReference>
<evidence type="ECO:0000256" key="3">
    <source>
        <dbReference type="ARBA" id="ARBA00022701"/>
    </source>
</evidence>
<evidence type="ECO:0000313" key="10">
    <source>
        <dbReference type="EMBL" id="CAL1143960.1"/>
    </source>
</evidence>
<dbReference type="GO" id="GO:0003777">
    <property type="term" value="F:microtubule motor activity"/>
    <property type="evidence" value="ECO:0007669"/>
    <property type="project" value="InterPro"/>
</dbReference>
<keyword evidence="6" id="KW-0547">Nucleotide-binding</keyword>
<name>A0A9P1CFD5_9DINO</name>
<feature type="domain" description="Kinesin motor" evidence="8">
    <location>
        <begin position="628"/>
        <end position="939"/>
    </location>
</feature>
<dbReference type="Proteomes" id="UP001152797">
    <property type="component" value="Unassembled WGS sequence"/>
</dbReference>
<dbReference type="GO" id="GO:0008017">
    <property type="term" value="F:microtubule binding"/>
    <property type="evidence" value="ECO:0007669"/>
    <property type="project" value="InterPro"/>
</dbReference>
<evidence type="ECO:0000259" key="8">
    <source>
        <dbReference type="PROSITE" id="PS50067"/>
    </source>
</evidence>
<comment type="subcellular location">
    <subcellularLocation>
        <location evidence="1">Cytoplasm</location>
        <location evidence="1">Cytoskeleton</location>
    </subcellularLocation>
</comment>
<dbReference type="SUPFAM" id="SSF51430">
    <property type="entry name" value="NAD(P)-linked oxidoreductase"/>
    <property type="match status" value="1"/>
</dbReference>
<protein>
    <submittedName>
        <fullName evidence="11">Kinesin motor domain-containing protein</fullName>
    </submittedName>
</protein>
<dbReference type="SMART" id="SM00129">
    <property type="entry name" value="KISc"/>
    <property type="match status" value="1"/>
</dbReference>
<dbReference type="Gene3D" id="3.20.20.100">
    <property type="entry name" value="NADP-dependent oxidoreductase domain"/>
    <property type="match status" value="1"/>
</dbReference>
<keyword evidence="4 6" id="KW-0505">Motor protein</keyword>
<sequence length="1297" mass="144392">MRKLFVVCDSRVPAACQALADEQNILGRIVFKSRNAHRRHRHHSYLAATFKALDVLLRNVDSLELKKLSLRFHGAMEAALLEWVNALGVVPHPVRGLRDLADGEILLSVMRDINPEDFSATDDDALGLLRRGLERRFRRGVAETRSTLQLGELVIWATLDNDFPKRTKYVQICQDLSSSSAQQIMHLAERFSEEPGDTPHDTPDAGRVSSHFGSMAPRTSELPDFLEVGLDAETRFRRLKEHYIAVKEDQERWEDERQKLLSDLEVERNKRVEAQEKERLARAELRVAEEAQDRLREEQRAVLEMKLDEEISSRQGELRQKDLELERLREELELLKVQAQEAQKLHSQLEIFKKRLEECQVWKREKEELRKQLDEISSSNKALDPGAGSGTMEHLHGRLAQLRDDVAQVSLQRDQAQMQVKLLQAELEKSASRAAAAAAPSAAPSAAPAPTPVLAVPLAGQLPTEEREKLLAANRELQSQVALRERELQVFNWRSQAESDTLKAQETLMASCFHELGLRYHQLQVQHAQLLKRRQDDACDFARYFMLRCFKSLICLALTCHVTFLQGKTEESVLDGKQQQCMSQPKQILTSSRREHRAIFEAAAQRFRAAPFAAPDGGRLGEADSGRGVRVCVRKRPIFSHEIEQGEFDAITCLDGRLVVHDARMHPDMVKLFMNHHDFAFDDTFGESANNAEVYEGTARQLVLDALEGKQGTVMMYGQTGSGKTYTMRSIYEQAADDIFSGIAGQTVTVSFIELFGENCFDMLNQGAPCQLTTAQDGSVHPFPCVEVEVSNPMELLALIELAGKLRATAATGVHDQSSRSHALCRIFVESGEVEGCITLVDLAGSEHRIDNAEHNAERRKEGAKINASLAALKECIRARASHSKFIAFRQNRLTQLLRGCFLPGGHHETVVVATVSPSSKDTEHSLNTLRHACIMDGQGQGKQEKGSHLGGGHVTKETLGEIDTPDMAIKCGTLSFQPLGVGTNKWGTDPQKYNHNNIRSAFETSLAAGVTLLNTAQLYYTSENCIGKLRSEVPGGEKALVISKFDALSQKTDQLIPTLQESCQKCGVEAMDGFLIHHPKGTPEAMADQLAAAYQRGLVKNVGVSNYDEPALRQMHQLLKDRGVPLVFNEIEFSLLRRLPESNGLLKVCKELDVTVLAWAPLASGRLTSKPCTEQLSEAQTVACLEQMKILADRHKKTVAQVALNWCICKGTVPIPGARTLEQAQENAGALGWQLSTEEVAQLDAVAVDSMGMYNSPEAIYTFFGWWPPAVVRPICTGFLHCVLALARKCVPLQDS</sequence>
<keyword evidence="12" id="KW-1185">Reference proteome</keyword>
<dbReference type="EMBL" id="CAMXCT030001491">
    <property type="protein sequence ID" value="CAL4777897.1"/>
    <property type="molecule type" value="Genomic_DNA"/>
</dbReference>
<dbReference type="Gene3D" id="1.10.418.10">
    <property type="entry name" value="Calponin-like domain"/>
    <property type="match status" value="1"/>
</dbReference>
<keyword evidence="2" id="KW-0963">Cytoplasm</keyword>
<evidence type="ECO:0000256" key="7">
    <source>
        <dbReference type="SAM" id="Coils"/>
    </source>
</evidence>
<dbReference type="Gene3D" id="3.40.850.10">
    <property type="entry name" value="Kinesin motor domain"/>
    <property type="match status" value="1"/>
</dbReference>
<dbReference type="PROSITE" id="PS50067">
    <property type="entry name" value="KINESIN_MOTOR_2"/>
    <property type="match status" value="1"/>
</dbReference>
<evidence type="ECO:0000256" key="6">
    <source>
        <dbReference type="PROSITE-ProRule" id="PRU00283"/>
    </source>
</evidence>
<comment type="caution">
    <text evidence="9">The sequence shown here is derived from an EMBL/GenBank/DDBJ whole genome shotgun (WGS) entry which is preliminary data.</text>
</comment>
<dbReference type="PANTHER" id="PTHR47971">
    <property type="entry name" value="KINESIN-RELATED PROTEIN 6"/>
    <property type="match status" value="1"/>
</dbReference>
<dbReference type="InterPro" id="IPR036872">
    <property type="entry name" value="CH_dom_sf"/>
</dbReference>
<feature type="binding site" evidence="6">
    <location>
        <begin position="718"/>
        <end position="725"/>
    </location>
    <ligand>
        <name>ATP</name>
        <dbReference type="ChEBI" id="CHEBI:30616"/>
    </ligand>
</feature>
<dbReference type="GO" id="GO:0007018">
    <property type="term" value="P:microtubule-based movement"/>
    <property type="evidence" value="ECO:0007669"/>
    <property type="project" value="InterPro"/>
</dbReference>
<organism evidence="9">
    <name type="scientific">Cladocopium goreaui</name>
    <dbReference type="NCBI Taxonomy" id="2562237"/>
    <lineage>
        <taxon>Eukaryota</taxon>
        <taxon>Sar</taxon>
        <taxon>Alveolata</taxon>
        <taxon>Dinophyceae</taxon>
        <taxon>Suessiales</taxon>
        <taxon>Symbiodiniaceae</taxon>
        <taxon>Cladocopium</taxon>
    </lineage>
</organism>
<dbReference type="SUPFAM" id="SSF116907">
    <property type="entry name" value="Hook domain"/>
    <property type="match status" value="1"/>
</dbReference>
<dbReference type="InterPro" id="IPR001752">
    <property type="entry name" value="Kinesin_motor_dom"/>
</dbReference>
<keyword evidence="7" id="KW-0175">Coiled coil</keyword>
<dbReference type="InterPro" id="IPR036961">
    <property type="entry name" value="Kinesin_motor_dom_sf"/>
</dbReference>
<dbReference type="InterPro" id="IPR023210">
    <property type="entry name" value="NADP_OxRdtase_dom"/>
</dbReference>
<evidence type="ECO:0000313" key="9">
    <source>
        <dbReference type="EMBL" id="CAI3990585.1"/>
    </source>
</evidence>
<keyword evidence="5" id="KW-0206">Cytoskeleton</keyword>
<evidence type="ECO:0000256" key="5">
    <source>
        <dbReference type="ARBA" id="ARBA00023212"/>
    </source>
</evidence>